<proteinExistence type="predicted"/>
<evidence type="ECO:0000313" key="2">
    <source>
        <dbReference type="EMBL" id="KAK2824565.1"/>
    </source>
</evidence>
<dbReference type="Proteomes" id="UP001187415">
    <property type="component" value="Unassembled WGS sequence"/>
</dbReference>
<reference evidence="2" key="1">
    <citation type="submission" date="2023-07" db="EMBL/GenBank/DDBJ databases">
        <title>Chromosome-level Genome Assembly of Striped Snakehead (Channa striata).</title>
        <authorList>
            <person name="Liu H."/>
        </authorList>
    </citation>
    <scope>NUCLEOTIDE SEQUENCE</scope>
    <source>
        <strain evidence="2">Gz</strain>
        <tissue evidence="2">Muscle</tissue>
    </source>
</reference>
<sequence>MWEEKIDGARWMKGESKWGIDRLKKWRGERGEGEGREERKDEKEEENSKRVPKWGREEERQKCPISTEDNRKSKRGARDQWEDLLTTGIARSQIKAKNVKMETGTTHYYDTAISHVDEQEKVDTTGGSGSCR</sequence>
<evidence type="ECO:0000256" key="1">
    <source>
        <dbReference type="SAM" id="MobiDB-lite"/>
    </source>
</evidence>
<protein>
    <submittedName>
        <fullName evidence="2">Uncharacterized protein</fullName>
    </submittedName>
</protein>
<dbReference type="AlphaFoldDB" id="A0AA88LUT0"/>
<organism evidence="2 3">
    <name type="scientific">Channa striata</name>
    <name type="common">Snakehead murrel</name>
    <name type="synonym">Ophicephalus striatus</name>
    <dbReference type="NCBI Taxonomy" id="64152"/>
    <lineage>
        <taxon>Eukaryota</taxon>
        <taxon>Metazoa</taxon>
        <taxon>Chordata</taxon>
        <taxon>Craniata</taxon>
        <taxon>Vertebrata</taxon>
        <taxon>Euteleostomi</taxon>
        <taxon>Actinopterygii</taxon>
        <taxon>Neopterygii</taxon>
        <taxon>Teleostei</taxon>
        <taxon>Neoteleostei</taxon>
        <taxon>Acanthomorphata</taxon>
        <taxon>Anabantaria</taxon>
        <taxon>Anabantiformes</taxon>
        <taxon>Channoidei</taxon>
        <taxon>Channidae</taxon>
        <taxon>Channa</taxon>
    </lineage>
</organism>
<gene>
    <name evidence="2" type="ORF">Q5P01_021740</name>
</gene>
<comment type="caution">
    <text evidence="2">The sequence shown here is derived from an EMBL/GenBank/DDBJ whole genome shotgun (WGS) entry which is preliminary data.</text>
</comment>
<evidence type="ECO:0000313" key="3">
    <source>
        <dbReference type="Proteomes" id="UP001187415"/>
    </source>
</evidence>
<dbReference type="EMBL" id="JAUPFM010000017">
    <property type="protein sequence ID" value="KAK2824565.1"/>
    <property type="molecule type" value="Genomic_DNA"/>
</dbReference>
<feature type="region of interest" description="Disordered" evidence="1">
    <location>
        <begin position="22"/>
        <end position="79"/>
    </location>
</feature>
<keyword evidence="3" id="KW-1185">Reference proteome</keyword>
<name>A0AA88LUT0_CHASR</name>
<accession>A0AA88LUT0</accession>
<feature type="region of interest" description="Disordered" evidence="1">
    <location>
        <begin position="112"/>
        <end position="132"/>
    </location>
</feature>